<evidence type="ECO:0000256" key="8">
    <source>
        <dbReference type="SAM" id="MobiDB-lite"/>
    </source>
</evidence>
<feature type="transmembrane region" description="Helical" evidence="9">
    <location>
        <begin position="428"/>
        <end position="454"/>
    </location>
</feature>
<accession>A0A1E1KDL1</accession>
<keyword evidence="5 9" id="KW-1133">Transmembrane helix</keyword>
<proteinExistence type="inferred from homology"/>
<dbReference type="Pfam" id="PF00083">
    <property type="entry name" value="Sugar_tr"/>
    <property type="match status" value="1"/>
</dbReference>
<dbReference type="InterPro" id="IPR050360">
    <property type="entry name" value="MFS_Sugar_Transporters"/>
</dbReference>
<evidence type="ECO:0000313" key="12">
    <source>
        <dbReference type="Proteomes" id="UP000178912"/>
    </source>
</evidence>
<evidence type="ECO:0000256" key="3">
    <source>
        <dbReference type="ARBA" id="ARBA00022448"/>
    </source>
</evidence>
<comment type="subcellular location">
    <subcellularLocation>
        <location evidence="1">Membrane</location>
        <topology evidence="1">Multi-pass membrane protein</topology>
    </subcellularLocation>
</comment>
<feature type="transmembrane region" description="Helical" evidence="9">
    <location>
        <begin position="62"/>
        <end position="82"/>
    </location>
</feature>
<feature type="domain" description="Major facilitator superfamily (MFS) profile" evidence="10">
    <location>
        <begin position="69"/>
        <end position="521"/>
    </location>
</feature>
<feature type="transmembrane region" description="Helical" evidence="9">
    <location>
        <begin position="329"/>
        <end position="351"/>
    </location>
</feature>
<protein>
    <submittedName>
        <fullName evidence="11">Probable low-affinity hexose transporter HXT3</fullName>
    </submittedName>
</protein>
<evidence type="ECO:0000256" key="5">
    <source>
        <dbReference type="ARBA" id="ARBA00022989"/>
    </source>
</evidence>
<dbReference type="OrthoDB" id="2241241at2759"/>
<evidence type="ECO:0000256" key="6">
    <source>
        <dbReference type="ARBA" id="ARBA00023136"/>
    </source>
</evidence>
<dbReference type="PROSITE" id="PS00217">
    <property type="entry name" value="SUGAR_TRANSPORT_2"/>
    <property type="match status" value="1"/>
</dbReference>
<dbReference type="CDD" id="cd17356">
    <property type="entry name" value="MFS_HXT"/>
    <property type="match status" value="1"/>
</dbReference>
<evidence type="ECO:0000256" key="1">
    <source>
        <dbReference type="ARBA" id="ARBA00004141"/>
    </source>
</evidence>
<reference evidence="12" key="1">
    <citation type="submission" date="2016-03" db="EMBL/GenBank/DDBJ databases">
        <authorList>
            <person name="Guldener U."/>
        </authorList>
    </citation>
    <scope>NUCLEOTIDE SEQUENCE [LARGE SCALE GENOMIC DNA]</scope>
    <source>
        <strain evidence="12">04CH-RAC-A.6.1</strain>
    </source>
</reference>
<dbReference type="NCBIfam" id="TIGR00879">
    <property type="entry name" value="SP"/>
    <property type="match status" value="1"/>
</dbReference>
<dbReference type="InterPro" id="IPR036259">
    <property type="entry name" value="MFS_trans_sf"/>
</dbReference>
<name>A0A1E1KDL1_9HELO</name>
<feature type="transmembrane region" description="Helical" evidence="9">
    <location>
        <begin position="466"/>
        <end position="490"/>
    </location>
</feature>
<dbReference type="InterPro" id="IPR003663">
    <property type="entry name" value="Sugar/inositol_transpt"/>
</dbReference>
<feature type="transmembrane region" description="Helical" evidence="9">
    <location>
        <begin position="363"/>
        <end position="385"/>
    </location>
</feature>
<keyword evidence="4 9" id="KW-0812">Transmembrane</keyword>
<sequence length="612" mass="66802">MKFFSKNRDADHSSSSTAVPSTANSIDNPSAQRQAVVGEKDFHNGNQTSANQTSANTKPPGITMRTVAMTILVAMGGFIFGYDTGQISGFLEMRVFLERFGQTTEVTETHPFGLYFTTVRSGLIVALLSIGTLIGCLIAGPFANKYGRKWCIPVWCMIFNIGVVIQMAVGPGMWVGIVMGRWVAGLGVGGLSVLVPLYMSETSPVNVRGAVVSCYQLFITIGIFTADCINYGTEAMDNTGSYRIPMGIGFLWSIILGLGIIFLPESPRHDWNHGRSERATTTMSKFYGLAETHPLIVNETGEIEKVMQATQGDHPWYEALTGPRMFYRVALAMGLQMFQQLTGANYFFYYGTTVFSGVGIDNSYVTAMILGGVNVGATFFGVWLAKRARRRESLYISALWQCMCFLVFASVGQFVFKPAVPDSSSAKTAGTVMIVFACLFIVSFAATWGPLVWACIGEMFPYRYRAVGMALATSANWIFNFLLAFFTPFITNDIDFAYGYVFAGCNLAAFFLVYFFLIESSGKTLEEVDAMYLLHVRPLGSGRFEFDEETKNSIGDGGLGTDNMRLEGKGKNMHKQKEAGVAGVEQDEGILVKDETGGNLPPMSGGATGHAR</sequence>
<dbReference type="PROSITE" id="PS50850">
    <property type="entry name" value="MFS"/>
    <property type="match status" value="1"/>
</dbReference>
<feature type="transmembrane region" description="Helical" evidence="9">
    <location>
        <begin position="394"/>
        <end position="416"/>
    </location>
</feature>
<feature type="transmembrane region" description="Helical" evidence="9">
    <location>
        <begin position="210"/>
        <end position="232"/>
    </location>
</feature>
<feature type="transmembrane region" description="Helical" evidence="9">
    <location>
        <begin position="175"/>
        <end position="198"/>
    </location>
</feature>
<dbReference type="Gene3D" id="1.20.1250.20">
    <property type="entry name" value="MFS general substrate transporter like domains"/>
    <property type="match status" value="1"/>
</dbReference>
<feature type="region of interest" description="Disordered" evidence="8">
    <location>
        <begin position="592"/>
        <end position="612"/>
    </location>
</feature>
<evidence type="ECO:0000256" key="9">
    <source>
        <dbReference type="SAM" id="Phobius"/>
    </source>
</evidence>
<feature type="transmembrane region" description="Helical" evidence="9">
    <location>
        <begin position="123"/>
        <end position="143"/>
    </location>
</feature>
<dbReference type="EMBL" id="FJUX01000025">
    <property type="protein sequence ID" value="CZS96146.1"/>
    <property type="molecule type" value="Genomic_DNA"/>
</dbReference>
<dbReference type="FunFam" id="1.20.1250.20:FF:000044">
    <property type="entry name" value="Hexose transporter Hxt3p"/>
    <property type="match status" value="1"/>
</dbReference>
<feature type="compositionally biased region" description="Polar residues" evidence="8">
    <location>
        <begin position="13"/>
        <end position="27"/>
    </location>
</feature>
<keyword evidence="6 9" id="KW-0472">Membrane</keyword>
<feature type="transmembrane region" description="Helical" evidence="9">
    <location>
        <begin position="150"/>
        <end position="169"/>
    </location>
</feature>
<dbReference type="SUPFAM" id="SSF103473">
    <property type="entry name" value="MFS general substrate transporter"/>
    <property type="match status" value="1"/>
</dbReference>
<feature type="compositionally biased region" description="Polar residues" evidence="8">
    <location>
        <begin position="44"/>
        <end position="57"/>
    </location>
</feature>
<keyword evidence="3 7" id="KW-0813">Transport</keyword>
<evidence type="ECO:0000259" key="10">
    <source>
        <dbReference type="PROSITE" id="PS50850"/>
    </source>
</evidence>
<dbReference type="PANTHER" id="PTHR48022:SF39">
    <property type="entry name" value="MONOSACCHARIDE TRANSPORTER, PUTATIVE-RELATED"/>
    <property type="match status" value="1"/>
</dbReference>
<feature type="compositionally biased region" description="Basic and acidic residues" evidence="8">
    <location>
        <begin position="1"/>
        <end position="12"/>
    </location>
</feature>
<comment type="similarity">
    <text evidence="2 7">Belongs to the major facilitator superfamily. Sugar transporter (TC 2.A.1.1) family.</text>
</comment>
<organism evidence="11 12">
    <name type="scientific">Rhynchosporium agropyri</name>
    <dbReference type="NCBI Taxonomy" id="914238"/>
    <lineage>
        <taxon>Eukaryota</taxon>
        <taxon>Fungi</taxon>
        <taxon>Dikarya</taxon>
        <taxon>Ascomycota</taxon>
        <taxon>Pezizomycotina</taxon>
        <taxon>Leotiomycetes</taxon>
        <taxon>Helotiales</taxon>
        <taxon>Ploettnerulaceae</taxon>
        <taxon>Rhynchosporium</taxon>
    </lineage>
</organism>
<feature type="transmembrane region" description="Helical" evidence="9">
    <location>
        <begin position="496"/>
        <end position="517"/>
    </location>
</feature>
<dbReference type="PRINTS" id="PR00171">
    <property type="entry name" value="SUGRTRNSPORT"/>
</dbReference>
<dbReference type="GO" id="GO:0016020">
    <property type="term" value="C:membrane"/>
    <property type="evidence" value="ECO:0007669"/>
    <property type="project" value="UniProtKB-SubCell"/>
</dbReference>
<feature type="region of interest" description="Disordered" evidence="8">
    <location>
        <begin position="1"/>
        <end position="27"/>
    </location>
</feature>
<dbReference type="PANTHER" id="PTHR48022">
    <property type="entry name" value="PLASTIDIC GLUCOSE TRANSPORTER 4"/>
    <property type="match status" value="1"/>
</dbReference>
<keyword evidence="12" id="KW-1185">Reference proteome</keyword>
<dbReference type="InterPro" id="IPR005828">
    <property type="entry name" value="MFS_sugar_transport-like"/>
</dbReference>
<dbReference type="Proteomes" id="UP000178912">
    <property type="component" value="Unassembled WGS sequence"/>
</dbReference>
<dbReference type="InterPro" id="IPR020846">
    <property type="entry name" value="MFS_dom"/>
</dbReference>
<evidence type="ECO:0000313" key="11">
    <source>
        <dbReference type="EMBL" id="CZS96146.1"/>
    </source>
</evidence>
<dbReference type="AlphaFoldDB" id="A0A1E1KDL1"/>
<evidence type="ECO:0000256" key="7">
    <source>
        <dbReference type="RuleBase" id="RU003346"/>
    </source>
</evidence>
<evidence type="ECO:0000256" key="4">
    <source>
        <dbReference type="ARBA" id="ARBA00022692"/>
    </source>
</evidence>
<gene>
    <name evidence="11" type="ORF">RAG0_05585</name>
</gene>
<feature type="transmembrane region" description="Helical" evidence="9">
    <location>
        <begin position="244"/>
        <end position="263"/>
    </location>
</feature>
<feature type="region of interest" description="Disordered" evidence="8">
    <location>
        <begin position="42"/>
        <end position="61"/>
    </location>
</feature>
<dbReference type="GO" id="GO:0005351">
    <property type="term" value="F:carbohydrate:proton symporter activity"/>
    <property type="evidence" value="ECO:0007669"/>
    <property type="project" value="TreeGrafter"/>
</dbReference>
<evidence type="ECO:0000256" key="2">
    <source>
        <dbReference type="ARBA" id="ARBA00010992"/>
    </source>
</evidence>
<dbReference type="InterPro" id="IPR005829">
    <property type="entry name" value="Sugar_transporter_CS"/>
</dbReference>